<proteinExistence type="predicted"/>
<evidence type="ECO:0000313" key="1">
    <source>
        <dbReference type="EMBL" id="CAG8774238.1"/>
    </source>
</evidence>
<feature type="non-terminal residue" evidence="1">
    <location>
        <position position="92"/>
    </location>
</feature>
<dbReference type="Proteomes" id="UP000789366">
    <property type="component" value="Unassembled WGS sequence"/>
</dbReference>
<gene>
    <name evidence="1" type="ORF">SPELUC_LOCUS15972</name>
</gene>
<feature type="non-terminal residue" evidence="1">
    <location>
        <position position="1"/>
    </location>
</feature>
<reference evidence="1" key="1">
    <citation type="submission" date="2021-06" db="EMBL/GenBank/DDBJ databases">
        <authorList>
            <person name="Kallberg Y."/>
            <person name="Tangrot J."/>
            <person name="Rosling A."/>
        </authorList>
    </citation>
    <scope>NUCLEOTIDE SEQUENCE</scope>
    <source>
        <strain evidence="1">28 12/20/2015</strain>
    </source>
</reference>
<protein>
    <submittedName>
        <fullName evidence="1">16768_t:CDS:1</fullName>
    </submittedName>
</protein>
<sequence length="92" mass="10817">PRDMNFVGLEKDKAYTPEAEEKVFVTSETYYQPYFSQRTRSHNKKSELQAKKKLRNNSSTMEFYIITPIKEGSDLISLTSDNFIALKPYQKR</sequence>
<keyword evidence="2" id="KW-1185">Reference proteome</keyword>
<name>A0ACA9R2W8_9GLOM</name>
<dbReference type="EMBL" id="CAJVPW010055991">
    <property type="protein sequence ID" value="CAG8774238.1"/>
    <property type="molecule type" value="Genomic_DNA"/>
</dbReference>
<organism evidence="1 2">
    <name type="scientific">Cetraspora pellucida</name>
    <dbReference type="NCBI Taxonomy" id="1433469"/>
    <lineage>
        <taxon>Eukaryota</taxon>
        <taxon>Fungi</taxon>
        <taxon>Fungi incertae sedis</taxon>
        <taxon>Mucoromycota</taxon>
        <taxon>Glomeromycotina</taxon>
        <taxon>Glomeromycetes</taxon>
        <taxon>Diversisporales</taxon>
        <taxon>Gigasporaceae</taxon>
        <taxon>Cetraspora</taxon>
    </lineage>
</organism>
<evidence type="ECO:0000313" key="2">
    <source>
        <dbReference type="Proteomes" id="UP000789366"/>
    </source>
</evidence>
<accession>A0ACA9R2W8</accession>
<comment type="caution">
    <text evidence="1">The sequence shown here is derived from an EMBL/GenBank/DDBJ whole genome shotgun (WGS) entry which is preliminary data.</text>
</comment>